<evidence type="ECO:0000313" key="3">
    <source>
        <dbReference type="Proteomes" id="UP000325755"/>
    </source>
</evidence>
<gene>
    <name evidence="2" type="ORF">F6R98_13115</name>
</gene>
<feature type="region of interest" description="Disordered" evidence="1">
    <location>
        <begin position="157"/>
        <end position="184"/>
    </location>
</feature>
<dbReference type="EMBL" id="CP044205">
    <property type="protein sequence ID" value="QFY43443.1"/>
    <property type="molecule type" value="Genomic_DNA"/>
</dbReference>
<name>A0A5Q0BHZ7_9GAMM</name>
<dbReference type="Proteomes" id="UP000325755">
    <property type="component" value="Chromosome"/>
</dbReference>
<proteinExistence type="predicted"/>
<keyword evidence="3" id="KW-1185">Reference proteome</keyword>
<reference evidence="2 3" key="1">
    <citation type="submission" date="2019-09" db="EMBL/GenBank/DDBJ databases">
        <title>Ecophysiology of the spiral-shaped methanotroph Methylospira mobilis as revealed by the complete genome sequence.</title>
        <authorList>
            <person name="Oshkin I.Y."/>
            <person name="Dedysh S.N."/>
            <person name="Miroshnikov K."/>
            <person name="Danilova O.V."/>
            <person name="Hakobyan A."/>
            <person name="Liesack W."/>
        </authorList>
    </citation>
    <scope>NUCLEOTIDE SEQUENCE [LARGE SCALE GENOMIC DNA]</scope>
    <source>
        <strain evidence="2 3">Shm1</strain>
    </source>
</reference>
<evidence type="ECO:0000256" key="1">
    <source>
        <dbReference type="SAM" id="MobiDB-lite"/>
    </source>
</evidence>
<dbReference type="AlphaFoldDB" id="A0A5Q0BHZ7"/>
<evidence type="ECO:0000313" key="2">
    <source>
        <dbReference type="EMBL" id="QFY43443.1"/>
    </source>
</evidence>
<protein>
    <submittedName>
        <fullName evidence="2">MxaK protein</fullName>
    </submittedName>
</protein>
<accession>A0A5Q0BHZ7</accession>
<sequence>MIKLMRFCKFAGWRGLALLITVALSVESFWLWRLTHINHRVHDASSEVSANDDPYLRFAKSWRMARDGEGYAAIREYALLSSSDDALLRERVNYNIGTLYLEQADALWQSSGLLEFERVTALLTLAKQYLIETLRMNPQNTDARFNLEYAGRITPPPREAAAPKWQGTKSSVFSTLPGLPGGGP</sequence>
<dbReference type="InParanoid" id="A0A5Q0BHZ7"/>
<dbReference type="KEGG" id="mmob:F6R98_13115"/>
<dbReference type="OrthoDB" id="5567017at2"/>
<organism evidence="2 3">
    <name type="scientific">Candidatus Methylospira mobilis</name>
    <dbReference type="NCBI Taxonomy" id="1808979"/>
    <lineage>
        <taxon>Bacteria</taxon>
        <taxon>Pseudomonadati</taxon>
        <taxon>Pseudomonadota</taxon>
        <taxon>Gammaproteobacteria</taxon>
        <taxon>Methylococcales</taxon>
        <taxon>Methylococcaceae</taxon>
        <taxon>Candidatus Methylospira</taxon>
    </lineage>
</organism>